<evidence type="ECO:0000313" key="2">
    <source>
        <dbReference type="Proteomes" id="UP000762676"/>
    </source>
</evidence>
<evidence type="ECO:0000313" key="1">
    <source>
        <dbReference type="EMBL" id="GFR67243.1"/>
    </source>
</evidence>
<sequence length="95" mass="9798">MRNGLSVTHCSLVGNTVLDGCSANGRSNSPLTLSVSTGCHNSPLTLSVSTGCHNSPPSLSVSTGCHNSPPTLWVSISVDDLAKRQPSGRCNVVHQ</sequence>
<reference evidence="1 2" key="1">
    <citation type="journal article" date="2021" name="Elife">
        <title>Chloroplast acquisition without the gene transfer in kleptoplastic sea slugs, Plakobranchus ocellatus.</title>
        <authorList>
            <person name="Maeda T."/>
            <person name="Takahashi S."/>
            <person name="Yoshida T."/>
            <person name="Shimamura S."/>
            <person name="Takaki Y."/>
            <person name="Nagai Y."/>
            <person name="Toyoda A."/>
            <person name="Suzuki Y."/>
            <person name="Arimoto A."/>
            <person name="Ishii H."/>
            <person name="Satoh N."/>
            <person name="Nishiyama T."/>
            <person name="Hasebe M."/>
            <person name="Maruyama T."/>
            <person name="Minagawa J."/>
            <person name="Obokata J."/>
            <person name="Shigenobu S."/>
        </authorList>
    </citation>
    <scope>NUCLEOTIDE SEQUENCE [LARGE SCALE GENOMIC DNA]</scope>
</reference>
<organism evidence="1 2">
    <name type="scientific">Elysia marginata</name>
    <dbReference type="NCBI Taxonomy" id="1093978"/>
    <lineage>
        <taxon>Eukaryota</taxon>
        <taxon>Metazoa</taxon>
        <taxon>Spiralia</taxon>
        <taxon>Lophotrochozoa</taxon>
        <taxon>Mollusca</taxon>
        <taxon>Gastropoda</taxon>
        <taxon>Heterobranchia</taxon>
        <taxon>Euthyneura</taxon>
        <taxon>Panpulmonata</taxon>
        <taxon>Sacoglossa</taxon>
        <taxon>Placobranchoidea</taxon>
        <taxon>Plakobranchidae</taxon>
        <taxon>Elysia</taxon>
    </lineage>
</organism>
<dbReference type="EMBL" id="BMAT01007591">
    <property type="protein sequence ID" value="GFR67243.1"/>
    <property type="molecule type" value="Genomic_DNA"/>
</dbReference>
<gene>
    <name evidence="1" type="ORF">ElyMa_003700900</name>
</gene>
<protein>
    <submittedName>
        <fullName evidence="1">Uncharacterized protein</fullName>
    </submittedName>
</protein>
<proteinExistence type="predicted"/>
<accession>A0AAV4F1K8</accession>
<comment type="caution">
    <text evidence="1">The sequence shown here is derived from an EMBL/GenBank/DDBJ whole genome shotgun (WGS) entry which is preliminary data.</text>
</comment>
<name>A0AAV4F1K8_9GAST</name>
<dbReference type="Proteomes" id="UP000762676">
    <property type="component" value="Unassembled WGS sequence"/>
</dbReference>
<keyword evidence="2" id="KW-1185">Reference proteome</keyword>
<dbReference type="AlphaFoldDB" id="A0AAV4F1K8"/>